<dbReference type="GO" id="GO:0016605">
    <property type="term" value="C:PML body"/>
    <property type="evidence" value="ECO:0007669"/>
    <property type="project" value="TreeGrafter"/>
</dbReference>
<protein>
    <submittedName>
        <fullName evidence="10">MORC family CW-type zinc finger 3</fullName>
    </submittedName>
</protein>
<dbReference type="Proteomes" id="UP000314986">
    <property type="component" value="Unassembled WGS sequence"/>
</dbReference>
<keyword evidence="6" id="KW-0539">Nucleus</keyword>
<feature type="coiled-coil region" evidence="7">
    <location>
        <begin position="697"/>
        <end position="724"/>
    </location>
</feature>
<dbReference type="AlphaFoldDB" id="A0A4W3J8A6"/>
<dbReference type="Gene3D" id="3.30.565.10">
    <property type="entry name" value="Histidine kinase-like ATPase, C-terminal domain"/>
    <property type="match status" value="1"/>
</dbReference>
<feature type="coiled-coil region" evidence="7">
    <location>
        <begin position="756"/>
        <end position="804"/>
    </location>
</feature>
<keyword evidence="2" id="KW-0479">Metal-binding</keyword>
<keyword evidence="5 7" id="KW-0175">Coiled coil</keyword>
<evidence type="ECO:0000256" key="5">
    <source>
        <dbReference type="ARBA" id="ARBA00023054"/>
    </source>
</evidence>
<dbReference type="InterPro" id="IPR041006">
    <property type="entry name" value="Morc_S5"/>
</dbReference>
<dbReference type="Pfam" id="PF13589">
    <property type="entry name" value="HATPase_c_3"/>
    <property type="match status" value="1"/>
</dbReference>
<evidence type="ECO:0000256" key="1">
    <source>
        <dbReference type="ARBA" id="ARBA00004123"/>
    </source>
</evidence>
<feature type="compositionally biased region" description="Basic and acidic residues" evidence="8">
    <location>
        <begin position="601"/>
        <end position="630"/>
    </location>
</feature>
<dbReference type="GO" id="GO:0016887">
    <property type="term" value="F:ATP hydrolysis activity"/>
    <property type="evidence" value="ECO:0007669"/>
    <property type="project" value="InterPro"/>
</dbReference>
<dbReference type="OMA" id="IPYEKTH"/>
<name>A0A4W3J8A6_CALMI</name>
<dbReference type="Pfam" id="PF07496">
    <property type="entry name" value="zf-CW"/>
    <property type="match status" value="1"/>
</dbReference>
<dbReference type="FunFam" id="3.30.40.100:FF:000003">
    <property type="entry name" value="MORC family CW-type zinc finger 3"/>
    <property type="match status" value="1"/>
</dbReference>
<keyword evidence="4" id="KW-0862">Zinc</keyword>
<evidence type="ECO:0000256" key="8">
    <source>
        <dbReference type="SAM" id="MobiDB-lite"/>
    </source>
</evidence>
<evidence type="ECO:0000256" key="2">
    <source>
        <dbReference type="ARBA" id="ARBA00022723"/>
    </source>
</evidence>
<dbReference type="GeneTree" id="ENSGT00940000160495"/>
<dbReference type="InterPro" id="IPR045261">
    <property type="entry name" value="MORC_ATPase"/>
</dbReference>
<feature type="domain" description="CW-type" evidence="9">
    <location>
        <begin position="409"/>
        <end position="461"/>
    </location>
</feature>
<evidence type="ECO:0000256" key="6">
    <source>
        <dbReference type="ARBA" id="ARBA00023242"/>
    </source>
</evidence>
<dbReference type="InterPro" id="IPR036890">
    <property type="entry name" value="HATPase_C_sf"/>
</dbReference>
<evidence type="ECO:0000256" key="7">
    <source>
        <dbReference type="SAM" id="Coils"/>
    </source>
</evidence>
<dbReference type="Pfam" id="PF17942">
    <property type="entry name" value="Morc6_S5"/>
    <property type="match status" value="1"/>
</dbReference>
<accession>A0A4W3J8A6</accession>
<dbReference type="PROSITE" id="PS51050">
    <property type="entry name" value="ZF_CW"/>
    <property type="match status" value="1"/>
</dbReference>
<feature type="region of interest" description="Disordered" evidence="8">
    <location>
        <begin position="539"/>
        <end position="630"/>
    </location>
</feature>
<reference evidence="11" key="3">
    <citation type="journal article" date="2014" name="Nature">
        <title>Elephant shark genome provides unique insights into gnathostome evolution.</title>
        <authorList>
            <consortium name="International Elephant Shark Genome Sequencing Consortium"/>
            <person name="Venkatesh B."/>
            <person name="Lee A.P."/>
            <person name="Ravi V."/>
            <person name="Maurya A.K."/>
            <person name="Lian M.M."/>
            <person name="Swann J.B."/>
            <person name="Ohta Y."/>
            <person name="Flajnik M.F."/>
            <person name="Sutoh Y."/>
            <person name="Kasahara M."/>
            <person name="Hoon S."/>
            <person name="Gangu V."/>
            <person name="Roy S.W."/>
            <person name="Irimia M."/>
            <person name="Korzh V."/>
            <person name="Kondrychyn I."/>
            <person name="Lim Z.W."/>
            <person name="Tay B.H."/>
            <person name="Tohari S."/>
            <person name="Kong K.W."/>
            <person name="Ho S."/>
            <person name="Lorente-Galdos B."/>
            <person name="Quilez J."/>
            <person name="Marques-Bonet T."/>
            <person name="Raney B.J."/>
            <person name="Ingham P.W."/>
            <person name="Tay A."/>
            <person name="Hillier L.W."/>
            <person name="Minx P."/>
            <person name="Boehm T."/>
            <person name="Wilson R.K."/>
            <person name="Brenner S."/>
            <person name="Warren W.C."/>
        </authorList>
    </citation>
    <scope>NUCLEOTIDE SEQUENCE [LARGE SCALE GENOMIC DNA]</scope>
</reference>
<dbReference type="InParanoid" id="A0A4W3J8A6"/>
<dbReference type="Ensembl" id="ENSCMIT00000038942.1">
    <property type="protein sequence ID" value="ENSCMIP00000038392.1"/>
    <property type="gene ID" value="ENSCMIG00000016088.1"/>
</dbReference>
<keyword evidence="3" id="KW-0863">Zinc-finger</keyword>
<gene>
    <name evidence="10" type="primary">morc3b</name>
</gene>
<evidence type="ECO:0000313" key="10">
    <source>
        <dbReference type="Ensembl" id="ENSCMIP00000038392.1"/>
    </source>
</evidence>
<dbReference type="InterPro" id="IPR011124">
    <property type="entry name" value="Znf_CW"/>
</dbReference>
<reference evidence="10" key="5">
    <citation type="submission" date="2025-09" db="UniProtKB">
        <authorList>
            <consortium name="Ensembl"/>
        </authorList>
    </citation>
    <scope>IDENTIFICATION</scope>
</reference>
<dbReference type="GO" id="GO:0008270">
    <property type="term" value="F:zinc ion binding"/>
    <property type="evidence" value="ECO:0007669"/>
    <property type="project" value="UniProtKB-KW"/>
</dbReference>
<dbReference type="FunFam" id="3.30.565.10:FF:000035">
    <property type="entry name" value="MORC family CW-type zinc finger protein 4"/>
    <property type="match status" value="1"/>
</dbReference>
<dbReference type="SUPFAM" id="SSF55874">
    <property type="entry name" value="ATPase domain of HSP90 chaperone/DNA topoisomerase II/histidine kinase"/>
    <property type="match status" value="1"/>
</dbReference>
<evidence type="ECO:0000259" key="9">
    <source>
        <dbReference type="PROSITE" id="PS51050"/>
    </source>
</evidence>
<dbReference type="PANTHER" id="PTHR23336:SF17">
    <property type="entry name" value="MORC FAMILY CW-TYPE ZINC FINGER PROTEIN 3"/>
    <property type="match status" value="1"/>
</dbReference>
<dbReference type="PANTHER" id="PTHR23336">
    <property type="entry name" value="ZINC FINGER CW-TYPE COILED-COIL DOMAIN PROTEIN 3"/>
    <property type="match status" value="1"/>
</dbReference>
<reference evidence="11" key="1">
    <citation type="journal article" date="2006" name="Science">
        <title>Ancient noncoding elements conserved in the human genome.</title>
        <authorList>
            <person name="Venkatesh B."/>
            <person name="Kirkness E.F."/>
            <person name="Loh Y.H."/>
            <person name="Halpern A.L."/>
            <person name="Lee A.P."/>
            <person name="Johnson J."/>
            <person name="Dandona N."/>
            <person name="Viswanathan L.D."/>
            <person name="Tay A."/>
            <person name="Venter J.C."/>
            <person name="Strausberg R.L."/>
            <person name="Brenner S."/>
        </authorList>
    </citation>
    <scope>NUCLEOTIDE SEQUENCE [LARGE SCALE GENOMIC DNA]</scope>
</reference>
<evidence type="ECO:0000256" key="3">
    <source>
        <dbReference type="ARBA" id="ARBA00022771"/>
    </source>
</evidence>
<dbReference type="CDD" id="cd16931">
    <property type="entry name" value="HATPase_MORC-like"/>
    <property type="match status" value="1"/>
</dbReference>
<reference evidence="10" key="4">
    <citation type="submission" date="2025-08" db="UniProtKB">
        <authorList>
            <consortium name="Ensembl"/>
        </authorList>
    </citation>
    <scope>IDENTIFICATION</scope>
</reference>
<proteinExistence type="predicted"/>
<evidence type="ECO:0000256" key="4">
    <source>
        <dbReference type="ARBA" id="ARBA00022833"/>
    </source>
</evidence>
<sequence>ELTVYLWAKRGSQLCTLNPKFLHANSTSHTWPFSAIAELIDNAYDPDVNARQIWIDKTLIKDHICLTFTDDGRGMNLDKLHKMLSFGFSDKVAINGHVPVGLYGNGFKSGSMRLGKDAMVFTKNGDTFSVGVLSQSYLEAIKAENVIVPIINFNQKNILYEPNGLLLLKAILQYSLFSTEKELLTELEAISGKQGTKIIIWNIRQTNDGKPEFDFETDKYDFRIPEDILDENNESKKYKRQERKDQIVPDSDYSLRAYCSILYLKPRMQIVIRGKKVKTQLISRSLAHIEHDLYRPTFSLKNIKITFGFNCKIKEHYGIMMYHKNRLIKAYEKVGCQLRANNMGVGVIGVIACDFLKPTHNKQDFDYTNDYRLTIAALGQKLNDYWYEKKHKRNEENPESFILVEDEQNDPDQVWVQCDSCLKWRKLPDGITSDNLPDKWFCINNPDPQFRNCTVPEEPEDVFEFTPSYEKTYKKHTKRKIMFEAPSPSSKRLKVDEGRNLSTSANEEIVDCTTSGEDDLIILDERSTPRPKLSLDLSRVKVEQRESTDQTGFVTDDQYDSDVQVVTNSSEQKSSGTQTENSTVSVKEEVSSNNLNPGDNEEARNHPNSEGLEKNADNRSEQEQLKNDTFRCTVEERDRYKAKSELLQRQLERLEKQLAEQSTSHVKKETCHQRTSSEFVINGDQAEEVNHFCRLPTEEQTSRYELAIKEIKRLTEKCEALENLKTEFSTGEKSEPVIKGEEDELILQLDDMFRQLDGCTSERDQYKAEVENLQRETEAMKSQSENLSEEVKRLKDEAIKAQSNLSEDPSVILRALRINIGQLLLNIVPGLDLEQINYDSNVVDEILDQVLTANAS</sequence>
<feature type="coiled-coil region" evidence="7">
    <location>
        <begin position="637"/>
        <end position="664"/>
    </location>
</feature>
<comment type="subcellular location">
    <subcellularLocation>
        <location evidence="1">Nucleus</location>
    </subcellularLocation>
</comment>
<evidence type="ECO:0000313" key="11">
    <source>
        <dbReference type="Proteomes" id="UP000314986"/>
    </source>
</evidence>
<reference evidence="11" key="2">
    <citation type="journal article" date="2007" name="PLoS Biol.">
        <title>Survey sequencing and comparative analysis of the elephant shark (Callorhinchus milii) genome.</title>
        <authorList>
            <person name="Venkatesh B."/>
            <person name="Kirkness E.F."/>
            <person name="Loh Y.H."/>
            <person name="Halpern A.L."/>
            <person name="Lee A.P."/>
            <person name="Johnson J."/>
            <person name="Dandona N."/>
            <person name="Viswanathan L.D."/>
            <person name="Tay A."/>
            <person name="Venter J.C."/>
            <person name="Strausberg R.L."/>
            <person name="Brenner S."/>
        </authorList>
    </citation>
    <scope>NUCLEOTIDE SEQUENCE [LARGE SCALE GENOMIC DNA]</scope>
</reference>
<keyword evidence="11" id="KW-1185">Reference proteome</keyword>
<feature type="compositionally biased region" description="Polar residues" evidence="8">
    <location>
        <begin position="564"/>
        <end position="597"/>
    </location>
</feature>
<organism evidence="10 11">
    <name type="scientific">Callorhinchus milii</name>
    <name type="common">Ghost shark</name>
    <dbReference type="NCBI Taxonomy" id="7868"/>
    <lineage>
        <taxon>Eukaryota</taxon>
        <taxon>Metazoa</taxon>
        <taxon>Chordata</taxon>
        <taxon>Craniata</taxon>
        <taxon>Vertebrata</taxon>
        <taxon>Chondrichthyes</taxon>
        <taxon>Holocephali</taxon>
        <taxon>Chimaeriformes</taxon>
        <taxon>Callorhinchidae</taxon>
        <taxon>Callorhinchus</taxon>
    </lineage>
</organism>
<dbReference type="Gene3D" id="3.30.40.100">
    <property type="match status" value="1"/>
</dbReference>
<feature type="compositionally biased region" description="Basic and acidic residues" evidence="8">
    <location>
        <begin position="539"/>
        <end position="548"/>
    </location>
</feature>